<dbReference type="RefSeq" id="XP_007767075.1">
    <property type="nucleotide sequence ID" value="XM_007768885.1"/>
</dbReference>
<reference evidence="2" key="1">
    <citation type="journal article" date="2012" name="Science">
        <title>The Paleozoic origin of enzymatic lignin decomposition reconstructed from 31 fungal genomes.</title>
        <authorList>
            <person name="Floudas D."/>
            <person name="Binder M."/>
            <person name="Riley R."/>
            <person name="Barry K."/>
            <person name="Blanchette R.A."/>
            <person name="Henrissat B."/>
            <person name="Martinez A.T."/>
            <person name="Otillar R."/>
            <person name="Spatafora J.W."/>
            <person name="Yadav J.S."/>
            <person name="Aerts A."/>
            <person name="Benoit I."/>
            <person name="Boyd A."/>
            <person name="Carlson A."/>
            <person name="Copeland A."/>
            <person name="Coutinho P.M."/>
            <person name="de Vries R.P."/>
            <person name="Ferreira P."/>
            <person name="Findley K."/>
            <person name="Foster B."/>
            <person name="Gaskell J."/>
            <person name="Glotzer D."/>
            <person name="Gorecki P."/>
            <person name="Heitman J."/>
            <person name="Hesse C."/>
            <person name="Hori C."/>
            <person name="Igarashi K."/>
            <person name="Jurgens J.A."/>
            <person name="Kallen N."/>
            <person name="Kersten P."/>
            <person name="Kohler A."/>
            <person name="Kuees U."/>
            <person name="Kumar T.K.A."/>
            <person name="Kuo A."/>
            <person name="LaButti K."/>
            <person name="Larrondo L.F."/>
            <person name="Lindquist E."/>
            <person name="Ling A."/>
            <person name="Lombard V."/>
            <person name="Lucas S."/>
            <person name="Lundell T."/>
            <person name="Martin R."/>
            <person name="McLaughlin D.J."/>
            <person name="Morgenstern I."/>
            <person name="Morin E."/>
            <person name="Murat C."/>
            <person name="Nagy L.G."/>
            <person name="Nolan M."/>
            <person name="Ohm R.A."/>
            <person name="Patyshakuliyeva A."/>
            <person name="Rokas A."/>
            <person name="Ruiz-Duenas F.J."/>
            <person name="Sabat G."/>
            <person name="Salamov A."/>
            <person name="Samejima M."/>
            <person name="Schmutz J."/>
            <person name="Slot J.C."/>
            <person name="St John F."/>
            <person name="Stenlid J."/>
            <person name="Sun H."/>
            <person name="Sun S."/>
            <person name="Syed K."/>
            <person name="Tsang A."/>
            <person name="Wiebenga A."/>
            <person name="Young D."/>
            <person name="Pisabarro A."/>
            <person name="Eastwood D.C."/>
            <person name="Martin F."/>
            <person name="Cullen D."/>
            <person name="Grigoriev I.V."/>
            <person name="Hibbett D.S."/>
        </authorList>
    </citation>
    <scope>NUCLEOTIDE SEQUENCE [LARGE SCALE GENOMIC DNA]</scope>
    <source>
        <strain evidence="2">RWD-64-598 SS2</strain>
    </source>
</reference>
<dbReference type="GeneID" id="19202979"/>
<keyword evidence="2" id="KW-1185">Reference proteome</keyword>
<gene>
    <name evidence="1" type="ORF">CONPUDRAFT_152292</name>
</gene>
<sequence length="675" mass="75370">MSVINAGNVQATLGVPEPQLSENLRRVFARLVDPNEDPLFVQNYVAAIRRTLSDDVDNQVPRHPPFTQSCLNAGMVKTLVAVLRQEWSSAHTPKIRYIAQYYASQALSYTLETGSVEERQRELNAMLQEGLFELCLRDLNHRLCTMSLVAVNMLSSLATEACLAETTSASTAADVIEAVCLYVLRGPEHITVQLLDPPTAWQTQIFAERGYKSMPKDPARWAPVLYGTAQESAIWAAQNILCSSPPRPRKFVLDILKRKPRVVDLLFDCAILERPAWYPETQVDSTACETLTLLFQWPSEFVPGVETMRVDRTRRAQEWKAMSQALTILTSRKGWAERLSEVWMRIDEEDMTKVQSQLNGQGKDKFALLNQHEVYRYRGTHHNAIPESAPLDRDFPTGKSRSTVLRLITTLTHAAESCGITNAQIESFLHIAYLGCRKVRPLEECNTNANVPLTVEHWEEMNRPPLWTTLANVPAEVVPVAPENALGPTALIRLYVILAQRKALDGIRALKKPPAGLMPFTSLSHIQQITHPDVVRRAIGVAQVRLLARLEYGRKTLAGRSSSDYLSSALAAFTSAGELAAALVAMDVYTDGVYKEEVRGARKQLVIAMGNASQMALNLRQYQRALHFAWAAVEAAENIPVDEGLDADVIKKNKRRVDHANIGIKQRGQPRRSDA</sequence>
<evidence type="ECO:0000313" key="2">
    <source>
        <dbReference type="Proteomes" id="UP000053558"/>
    </source>
</evidence>
<dbReference type="KEGG" id="cput:CONPUDRAFT_152292"/>
<organism evidence="1 2">
    <name type="scientific">Coniophora puteana (strain RWD-64-598)</name>
    <name type="common">Brown rot fungus</name>
    <dbReference type="NCBI Taxonomy" id="741705"/>
    <lineage>
        <taxon>Eukaryota</taxon>
        <taxon>Fungi</taxon>
        <taxon>Dikarya</taxon>
        <taxon>Basidiomycota</taxon>
        <taxon>Agaricomycotina</taxon>
        <taxon>Agaricomycetes</taxon>
        <taxon>Agaricomycetidae</taxon>
        <taxon>Boletales</taxon>
        <taxon>Coniophorineae</taxon>
        <taxon>Coniophoraceae</taxon>
        <taxon>Coniophora</taxon>
    </lineage>
</organism>
<name>A0A5M3MVW6_CONPW</name>
<dbReference type="AlphaFoldDB" id="A0A5M3MVW6"/>
<accession>A0A5M3MVW6</accession>
<proteinExistence type="predicted"/>
<dbReference type="EMBL" id="JH711576">
    <property type="protein sequence ID" value="EIW83266.1"/>
    <property type="molecule type" value="Genomic_DNA"/>
</dbReference>
<dbReference type="OrthoDB" id="2932645at2759"/>
<comment type="caution">
    <text evidence="1">The sequence shown here is derived from an EMBL/GenBank/DDBJ whole genome shotgun (WGS) entry which is preliminary data.</text>
</comment>
<protein>
    <submittedName>
        <fullName evidence="1">Uncharacterized protein</fullName>
    </submittedName>
</protein>
<evidence type="ECO:0000313" key="1">
    <source>
        <dbReference type="EMBL" id="EIW83266.1"/>
    </source>
</evidence>
<dbReference type="Proteomes" id="UP000053558">
    <property type="component" value="Unassembled WGS sequence"/>
</dbReference>